<organism evidence="4 5">
    <name type="scientific">Chitinophaga eiseniae</name>
    <dbReference type="NCBI Taxonomy" id="634771"/>
    <lineage>
        <taxon>Bacteria</taxon>
        <taxon>Pseudomonadati</taxon>
        <taxon>Bacteroidota</taxon>
        <taxon>Chitinophagia</taxon>
        <taxon>Chitinophagales</taxon>
        <taxon>Chitinophagaceae</taxon>
        <taxon>Chitinophaga</taxon>
    </lineage>
</organism>
<protein>
    <submittedName>
        <fullName evidence="4">Insulinase family protein</fullName>
    </submittedName>
</protein>
<dbReference type="InterPro" id="IPR011249">
    <property type="entry name" value="Metalloenz_LuxS/M16"/>
</dbReference>
<dbReference type="EMBL" id="JABAHZ010000003">
    <property type="protein sequence ID" value="NLR80129.1"/>
    <property type="molecule type" value="Genomic_DNA"/>
</dbReference>
<dbReference type="GO" id="GO:0046872">
    <property type="term" value="F:metal ion binding"/>
    <property type="evidence" value="ECO:0007669"/>
    <property type="project" value="InterPro"/>
</dbReference>
<evidence type="ECO:0000256" key="1">
    <source>
        <dbReference type="SAM" id="SignalP"/>
    </source>
</evidence>
<dbReference type="Pfam" id="PF00675">
    <property type="entry name" value="Peptidase_M16"/>
    <property type="match status" value="1"/>
</dbReference>
<evidence type="ECO:0000313" key="4">
    <source>
        <dbReference type="EMBL" id="NLR80129.1"/>
    </source>
</evidence>
<proteinExistence type="predicted"/>
<keyword evidence="5" id="KW-1185">Reference proteome</keyword>
<dbReference type="AlphaFoldDB" id="A0A847SRZ8"/>
<dbReference type="InterPro" id="IPR050361">
    <property type="entry name" value="MPP/UQCRC_Complex"/>
</dbReference>
<evidence type="ECO:0000259" key="2">
    <source>
        <dbReference type="Pfam" id="PF00675"/>
    </source>
</evidence>
<dbReference type="Proteomes" id="UP000552864">
    <property type="component" value="Unassembled WGS sequence"/>
</dbReference>
<comment type="caution">
    <text evidence="4">The sequence shown here is derived from an EMBL/GenBank/DDBJ whole genome shotgun (WGS) entry which is preliminary data.</text>
</comment>
<dbReference type="PANTHER" id="PTHR11851:SF224">
    <property type="entry name" value="PROCESSING PROTEASE"/>
    <property type="match status" value="1"/>
</dbReference>
<dbReference type="SUPFAM" id="SSF63411">
    <property type="entry name" value="LuxS/MPP-like metallohydrolase"/>
    <property type="match status" value="2"/>
</dbReference>
<feature type="chain" id="PRO_5032986986" evidence="1">
    <location>
        <begin position="20"/>
        <end position="473"/>
    </location>
</feature>
<evidence type="ECO:0000313" key="5">
    <source>
        <dbReference type="Proteomes" id="UP000552864"/>
    </source>
</evidence>
<dbReference type="InterPro" id="IPR011765">
    <property type="entry name" value="Pept_M16_N"/>
</dbReference>
<name>A0A847SRZ8_9BACT</name>
<dbReference type="PANTHER" id="PTHR11851">
    <property type="entry name" value="METALLOPROTEASE"/>
    <property type="match status" value="1"/>
</dbReference>
<accession>A0A847SRZ8</accession>
<dbReference type="InterPro" id="IPR007863">
    <property type="entry name" value="Peptidase_M16_C"/>
</dbReference>
<feature type="domain" description="Peptidase M16 C-terminal" evidence="3">
    <location>
        <begin position="200"/>
        <end position="376"/>
    </location>
</feature>
<evidence type="ECO:0000259" key="3">
    <source>
        <dbReference type="Pfam" id="PF05193"/>
    </source>
</evidence>
<keyword evidence="1" id="KW-0732">Signal</keyword>
<feature type="domain" description="Peptidase M16 N-terminal" evidence="2">
    <location>
        <begin position="54"/>
        <end position="169"/>
    </location>
</feature>
<dbReference type="RefSeq" id="WP_168739763.1">
    <property type="nucleotide sequence ID" value="NZ_JABAHZ010000003.1"/>
</dbReference>
<reference evidence="4 5" key="1">
    <citation type="submission" date="2020-04" db="EMBL/GenBank/DDBJ databases">
        <authorList>
            <person name="Yin C."/>
        </authorList>
    </citation>
    <scope>NUCLEOTIDE SEQUENCE [LARGE SCALE GENOMIC DNA]</scope>
    <source>
        <strain evidence="4 5">Ak56</strain>
    </source>
</reference>
<feature type="signal peptide" evidence="1">
    <location>
        <begin position="1"/>
        <end position="19"/>
    </location>
</feature>
<dbReference type="Gene3D" id="3.30.830.10">
    <property type="entry name" value="Metalloenzyme, LuxS/M16 peptidase-like"/>
    <property type="match status" value="2"/>
</dbReference>
<sequence length="473" mass="51822">MRKIIIILLAAFCYQHAAAQSPVDRSRQPEAGPAPVISFKDPVIYKLSNGMTILVVEDHRLPRVSADFYINAGPVPEGNKAGVYSLMGQMLNEGTKAMSKAQFGEAVDRLGADVSLNSTGGGVRALTRYFPQALELMSQALQKPALGNDAFEKLRSQTLTAMQNSSRDINAVSGRVVNALLYGTDNPMGEFSTEATIKALTLDDIKSFYTKYITPAKSYLTIVGDIKPVLAKQLAEKLFASWKGSNLTQPVIPNVNNPVKTEIDLIDLPNAVQSEITIANLVNLKSNAPDVFAARLANAILGGGADGYLFKSLREKRGFTYGAYSSLGSGHFQQTFKASAAVRTAKTDSAVIEFLEQIKRIRSQRVSDEELKNAKALYNGMFALSMENPEVTATYARSILINNLPKDYYRTYLQKMNAVSVAEVQQVAEKYFGYDNTRVIIVGNASQIMDNLKKLPFTIKEYDPYAKPVHSGQ</sequence>
<gene>
    <name evidence="4" type="ORF">HGH91_15965</name>
</gene>
<dbReference type="Pfam" id="PF05193">
    <property type="entry name" value="Peptidase_M16_C"/>
    <property type="match status" value="1"/>
</dbReference>